<dbReference type="InterPro" id="IPR014710">
    <property type="entry name" value="RmlC-like_jellyroll"/>
</dbReference>
<comment type="cofactor">
    <cofactor evidence="2">
        <name>Fe cation</name>
        <dbReference type="ChEBI" id="CHEBI:24875"/>
    </cofactor>
    <text evidence="2">Binds 1 Fe cation per subunit.</text>
</comment>
<name>K7AAY0_9ALTE</name>
<dbReference type="STRING" id="1129794.C427_0196"/>
<evidence type="ECO:0000313" key="7">
    <source>
        <dbReference type="Proteomes" id="UP000011864"/>
    </source>
</evidence>
<dbReference type="RefSeq" id="WP_007638164.1">
    <property type="nucleotide sequence ID" value="NC_020514.1"/>
</dbReference>
<evidence type="ECO:0000256" key="1">
    <source>
        <dbReference type="ARBA" id="ARBA00008416"/>
    </source>
</evidence>
<dbReference type="Pfam" id="PF02678">
    <property type="entry name" value="Pirin"/>
    <property type="match status" value="1"/>
</dbReference>
<keyword evidence="2" id="KW-0479">Metal-binding</keyword>
<keyword evidence="2" id="KW-0408">Iron</keyword>
<comment type="similarity">
    <text evidence="1 3">Belongs to the pirin family.</text>
</comment>
<dbReference type="InterPro" id="IPR041602">
    <property type="entry name" value="Quercetinase_C"/>
</dbReference>
<dbReference type="AlphaFoldDB" id="K7AAY0"/>
<feature type="binding site" evidence="2">
    <location>
        <position position="103"/>
    </location>
    <ligand>
        <name>Fe cation</name>
        <dbReference type="ChEBI" id="CHEBI:24875"/>
    </ligand>
</feature>
<dbReference type="GO" id="GO:0046872">
    <property type="term" value="F:metal ion binding"/>
    <property type="evidence" value="ECO:0007669"/>
    <property type="project" value="UniProtKB-KW"/>
</dbReference>
<evidence type="ECO:0000259" key="4">
    <source>
        <dbReference type="Pfam" id="PF02678"/>
    </source>
</evidence>
<dbReference type="HOGENOM" id="CLU_064194_2_2_6"/>
<organism evidence="6 7">
    <name type="scientific">Paraglaciecola psychrophila 170</name>
    <dbReference type="NCBI Taxonomy" id="1129794"/>
    <lineage>
        <taxon>Bacteria</taxon>
        <taxon>Pseudomonadati</taxon>
        <taxon>Pseudomonadota</taxon>
        <taxon>Gammaproteobacteria</taxon>
        <taxon>Alteromonadales</taxon>
        <taxon>Alteromonadaceae</taxon>
        <taxon>Paraglaciecola</taxon>
    </lineage>
</organism>
<evidence type="ECO:0000256" key="2">
    <source>
        <dbReference type="PIRSR" id="PIRSR006232-1"/>
    </source>
</evidence>
<feature type="binding site" evidence="2">
    <location>
        <position position="57"/>
    </location>
    <ligand>
        <name>Fe cation</name>
        <dbReference type="ChEBI" id="CHEBI:24875"/>
    </ligand>
</feature>
<dbReference type="eggNOG" id="COG1741">
    <property type="taxonomic scope" value="Bacteria"/>
</dbReference>
<proteinExistence type="inferred from homology"/>
<evidence type="ECO:0000256" key="3">
    <source>
        <dbReference type="RuleBase" id="RU003457"/>
    </source>
</evidence>
<dbReference type="Proteomes" id="UP000011864">
    <property type="component" value="Chromosome"/>
</dbReference>
<dbReference type="OrthoDB" id="9780903at2"/>
<dbReference type="Pfam" id="PF17954">
    <property type="entry name" value="Pirin_C_2"/>
    <property type="match status" value="1"/>
</dbReference>
<dbReference type="KEGG" id="gps:C427_0196"/>
<dbReference type="PIRSF" id="PIRSF006232">
    <property type="entry name" value="Pirin"/>
    <property type="match status" value="1"/>
</dbReference>
<dbReference type="InterPro" id="IPR003829">
    <property type="entry name" value="Pirin_N_dom"/>
</dbReference>
<dbReference type="PANTHER" id="PTHR43212">
    <property type="entry name" value="QUERCETIN 2,3-DIOXYGENASE"/>
    <property type="match status" value="1"/>
</dbReference>
<dbReference type="PANTHER" id="PTHR43212:SF3">
    <property type="entry name" value="QUERCETIN 2,3-DIOXYGENASE"/>
    <property type="match status" value="1"/>
</dbReference>
<dbReference type="PATRIC" id="fig|1129794.4.peg.190"/>
<dbReference type="InterPro" id="IPR012093">
    <property type="entry name" value="Pirin"/>
</dbReference>
<dbReference type="Gene3D" id="2.60.120.10">
    <property type="entry name" value="Jelly Rolls"/>
    <property type="match status" value="2"/>
</dbReference>
<dbReference type="SUPFAM" id="SSF51182">
    <property type="entry name" value="RmlC-like cupins"/>
    <property type="match status" value="1"/>
</dbReference>
<feature type="domain" description="Pirin N-terminal" evidence="4">
    <location>
        <begin position="8"/>
        <end position="119"/>
    </location>
</feature>
<gene>
    <name evidence="6" type="ORF">C427_0196</name>
</gene>
<protein>
    <submittedName>
        <fullName evidence="6">Protein yhhW</fullName>
    </submittedName>
</protein>
<evidence type="ECO:0000259" key="5">
    <source>
        <dbReference type="Pfam" id="PF17954"/>
    </source>
</evidence>
<dbReference type="InterPro" id="IPR011051">
    <property type="entry name" value="RmlC_Cupin_sf"/>
</dbReference>
<dbReference type="CDD" id="cd02910">
    <property type="entry name" value="cupin_Yhhw_N"/>
    <property type="match status" value="1"/>
</dbReference>
<feature type="binding site" evidence="2">
    <location>
        <position position="59"/>
    </location>
    <ligand>
        <name>Fe cation</name>
        <dbReference type="ChEBI" id="CHEBI:24875"/>
    </ligand>
</feature>
<dbReference type="EMBL" id="CP003837">
    <property type="protein sequence ID" value="AGH42306.1"/>
    <property type="molecule type" value="Genomic_DNA"/>
</dbReference>
<evidence type="ECO:0000313" key="6">
    <source>
        <dbReference type="EMBL" id="AGH42306.1"/>
    </source>
</evidence>
<accession>K7AAY0</accession>
<reference evidence="6 7" key="1">
    <citation type="journal article" date="2013" name="Genome Announc.">
        <title>Complete Genome Sequence of Glaciecola psychrophila Strain 170T.</title>
        <authorList>
            <person name="Yin J."/>
            <person name="Chen J."/>
            <person name="Liu G."/>
            <person name="Yu Y."/>
            <person name="Song L."/>
            <person name="Wang X."/>
            <person name="Qu X."/>
        </authorList>
    </citation>
    <scope>NUCLEOTIDE SEQUENCE [LARGE SCALE GENOMIC DNA]</scope>
    <source>
        <strain evidence="6 7">170</strain>
    </source>
</reference>
<sequence>MFVLRPSSQRGSADHGWLNSRHSFSFANYYDPAHMGFSKLRVINQDIVQPSMGFGTHGHRDMEIITYVLEGNIAHKDSQGNVRTLPAGEVQLMSAGSGITHSEYNHSNTQALTFLQIWIEPNIKGQAPGYQQKDFGQNEGLTHIISPNGAVDTLQVKQDMHVHQLILSKGQSTHFSNTFPYQYVHLVSGKLDVNGFEMGPGDGLKITDEAKLVFESLNGVAVKALFFELP</sequence>
<feature type="domain" description="Quercetin 2,3-dioxygenase C-terminal cupin" evidence="5">
    <location>
        <begin position="144"/>
        <end position="229"/>
    </location>
</feature>
<keyword evidence="7" id="KW-1185">Reference proteome</keyword>
<feature type="binding site" evidence="2">
    <location>
        <position position="101"/>
    </location>
    <ligand>
        <name>Fe cation</name>
        <dbReference type="ChEBI" id="CHEBI:24875"/>
    </ligand>
</feature>